<feature type="transmembrane region" description="Helical" evidence="4">
    <location>
        <begin position="182"/>
        <end position="203"/>
    </location>
</feature>
<organism evidence="7 8">
    <name type="scientific">Microlunatus aurantiacus</name>
    <dbReference type="NCBI Taxonomy" id="446786"/>
    <lineage>
        <taxon>Bacteria</taxon>
        <taxon>Bacillati</taxon>
        <taxon>Actinomycetota</taxon>
        <taxon>Actinomycetes</taxon>
        <taxon>Propionibacteriales</taxon>
        <taxon>Propionibacteriaceae</taxon>
        <taxon>Microlunatus</taxon>
    </lineage>
</organism>
<evidence type="ECO:0000256" key="1">
    <source>
        <dbReference type="ARBA" id="ARBA00022729"/>
    </source>
</evidence>
<dbReference type="InterPro" id="IPR007348">
    <property type="entry name" value="CopC_dom"/>
</dbReference>
<feature type="region of interest" description="Disordered" evidence="3">
    <location>
        <begin position="207"/>
        <end position="236"/>
    </location>
</feature>
<dbReference type="InterPro" id="IPR014756">
    <property type="entry name" value="Ig_E-set"/>
</dbReference>
<sequence>MAAALAVVVAVTLATQPLAASAHSTLVTSSPAAGAQVSAPVSTVRLTFTAPITTTSAAVTLAVDGAAPRPLTAVVERQDLIATIPAEVIADGARATGPQPWTISYRAVDEDGHPLSDQLTFTVTATRTVASTDAASTPGPARPADPPNTSSPSASSPSASSPLAPPHETGINPHAPVSPERLLGPGLAIGLIAIAALLVVVAPRLVRRPRPSKTTPPDDIDDPTGDDPEPPPPTTS</sequence>
<dbReference type="RefSeq" id="WP_344814590.1">
    <property type="nucleotide sequence ID" value="NZ_BAAAYX010000027.1"/>
</dbReference>
<keyword evidence="1 5" id="KW-0732">Signal</keyword>
<accession>A0ABP7EGC1</accession>
<feature type="compositionally biased region" description="Acidic residues" evidence="3">
    <location>
        <begin position="218"/>
        <end position="229"/>
    </location>
</feature>
<dbReference type="Proteomes" id="UP001500051">
    <property type="component" value="Unassembled WGS sequence"/>
</dbReference>
<feature type="region of interest" description="Disordered" evidence="3">
    <location>
        <begin position="131"/>
        <end position="177"/>
    </location>
</feature>
<feature type="compositionally biased region" description="Low complexity" evidence="3">
    <location>
        <begin position="147"/>
        <end position="162"/>
    </location>
</feature>
<dbReference type="EMBL" id="BAAAYX010000027">
    <property type="protein sequence ID" value="GAA3718856.1"/>
    <property type="molecule type" value="Genomic_DNA"/>
</dbReference>
<evidence type="ECO:0000313" key="8">
    <source>
        <dbReference type="Proteomes" id="UP001500051"/>
    </source>
</evidence>
<evidence type="ECO:0000313" key="7">
    <source>
        <dbReference type="EMBL" id="GAA3718856.1"/>
    </source>
</evidence>
<keyword evidence="8" id="KW-1185">Reference proteome</keyword>
<evidence type="ECO:0000256" key="5">
    <source>
        <dbReference type="SAM" id="SignalP"/>
    </source>
</evidence>
<evidence type="ECO:0000259" key="6">
    <source>
        <dbReference type="Pfam" id="PF04234"/>
    </source>
</evidence>
<dbReference type="Gene3D" id="2.60.40.1220">
    <property type="match status" value="1"/>
</dbReference>
<feature type="domain" description="CopC" evidence="6">
    <location>
        <begin position="23"/>
        <end position="123"/>
    </location>
</feature>
<gene>
    <name evidence="7" type="ORF">GCM10022204_43720</name>
</gene>
<evidence type="ECO:0000256" key="3">
    <source>
        <dbReference type="SAM" id="MobiDB-lite"/>
    </source>
</evidence>
<evidence type="ECO:0000256" key="4">
    <source>
        <dbReference type="SAM" id="Phobius"/>
    </source>
</evidence>
<evidence type="ECO:0000256" key="2">
    <source>
        <dbReference type="ARBA" id="ARBA00023008"/>
    </source>
</evidence>
<dbReference type="Pfam" id="PF04234">
    <property type="entry name" value="CopC"/>
    <property type="match status" value="1"/>
</dbReference>
<keyword evidence="2" id="KW-0186">Copper</keyword>
<keyword evidence="4" id="KW-0812">Transmembrane</keyword>
<reference evidence="8" key="1">
    <citation type="journal article" date="2019" name="Int. J. Syst. Evol. Microbiol.">
        <title>The Global Catalogue of Microorganisms (GCM) 10K type strain sequencing project: providing services to taxonomists for standard genome sequencing and annotation.</title>
        <authorList>
            <consortium name="The Broad Institute Genomics Platform"/>
            <consortium name="The Broad Institute Genome Sequencing Center for Infectious Disease"/>
            <person name="Wu L."/>
            <person name="Ma J."/>
        </authorList>
    </citation>
    <scope>NUCLEOTIDE SEQUENCE [LARGE SCALE GENOMIC DNA]</scope>
    <source>
        <strain evidence="8">JCM 16548</strain>
    </source>
</reference>
<protein>
    <recommendedName>
        <fullName evidence="6">CopC domain-containing protein</fullName>
    </recommendedName>
</protein>
<keyword evidence="4" id="KW-1133">Transmembrane helix</keyword>
<proteinExistence type="predicted"/>
<keyword evidence="4" id="KW-0472">Membrane</keyword>
<comment type="caution">
    <text evidence="7">The sequence shown here is derived from an EMBL/GenBank/DDBJ whole genome shotgun (WGS) entry which is preliminary data.</text>
</comment>
<name>A0ABP7EGC1_9ACTN</name>
<feature type="signal peptide" evidence="5">
    <location>
        <begin position="1"/>
        <end position="19"/>
    </location>
</feature>
<feature type="chain" id="PRO_5046615108" description="CopC domain-containing protein" evidence="5">
    <location>
        <begin position="20"/>
        <end position="236"/>
    </location>
</feature>
<dbReference type="SUPFAM" id="SSF81296">
    <property type="entry name" value="E set domains"/>
    <property type="match status" value="1"/>
</dbReference>
<dbReference type="InterPro" id="IPR014755">
    <property type="entry name" value="Cu-Rt/internalin_Ig-like"/>
</dbReference>